<dbReference type="InterPro" id="IPR007634">
    <property type="entry name" value="RNA_pol_sigma_54_DNA-bd"/>
</dbReference>
<dbReference type="Gene3D" id="1.10.10.1330">
    <property type="entry name" value="RNA polymerase sigma-54 factor, core-binding domain"/>
    <property type="match status" value="1"/>
</dbReference>
<dbReference type="InterPro" id="IPR000394">
    <property type="entry name" value="RNA_pol_sigma_54"/>
</dbReference>
<evidence type="ECO:0000256" key="5">
    <source>
        <dbReference type="ARBA" id="ARBA00023015"/>
    </source>
</evidence>
<evidence type="ECO:0000256" key="4">
    <source>
        <dbReference type="ARBA" id="ARBA00022695"/>
    </source>
</evidence>
<accession>A0A1W5ZR48</accession>
<dbReference type="Gene3D" id="1.10.10.60">
    <property type="entry name" value="Homeodomain-like"/>
    <property type="match status" value="1"/>
</dbReference>
<evidence type="ECO:0000259" key="10">
    <source>
        <dbReference type="Pfam" id="PF04963"/>
    </source>
</evidence>
<dbReference type="GO" id="GO:0016779">
    <property type="term" value="F:nucleotidyltransferase activity"/>
    <property type="evidence" value="ECO:0007669"/>
    <property type="project" value="UniProtKB-KW"/>
</dbReference>
<dbReference type="STRING" id="402384.HM131_02480"/>
<dbReference type="InterPro" id="IPR038709">
    <property type="entry name" value="RpoN_core-bd_sf"/>
</dbReference>
<comment type="similarity">
    <text evidence="1">Belongs to the sigma-54 factor family.</text>
</comment>
<keyword evidence="6" id="KW-0731">Sigma factor</keyword>
<keyword evidence="5" id="KW-0805">Transcription regulation</keyword>
<evidence type="ECO:0000313" key="12">
    <source>
        <dbReference type="Proteomes" id="UP000192527"/>
    </source>
</evidence>
<dbReference type="InterPro" id="IPR007046">
    <property type="entry name" value="RNA_pol_sigma_54_core-bd"/>
</dbReference>
<feature type="domain" description="RNA polymerase sigma factor 54 DNA-binding" evidence="9">
    <location>
        <begin position="272"/>
        <end position="427"/>
    </location>
</feature>
<keyword evidence="7" id="KW-0238">DNA-binding</keyword>
<dbReference type="Pfam" id="PF04963">
    <property type="entry name" value="Sigma54_CBD"/>
    <property type="match status" value="1"/>
</dbReference>
<dbReference type="RefSeq" id="WP_085027607.1">
    <property type="nucleotide sequence ID" value="NZ_CP020772.1"/>
</dbReference>
<proteinExistence type="inferred from homology"/>
<keyword evidence="12" id="KW-1185">Reference proteome</keyword>
<protein>
    <submittedName>
        <fullName evidence="11">RNA polymerase sigma-54 factor</fullName>
    </submittedName>
</protein>
<evidence type="ECO:0000256" key="8">
    <source>
        <dbReference type="ARBA" id="ARBA00023163"/>
    </source>
</evidence>
<dbReference type="Pfam" id="PF04552">
    <property type="entry name" value="Sigma54_DBD"/>
    <property type="match status" value="1"/>
</dbReference>
<dbReference type="GO" id="GO:0016987">
    <property type="term" value="F:sigma factor activity"/>
    <property type="evidence" value="ECO:0007669"/>
    <property type="project" value="UniProtKB-KW"/>
</dbReference>
<dbReference type="PANTHER" id="PTHR32248">
    <property type="entry name" value="RNA POLYMERASE SIGMA-54 FACTOR"/>
    <property type="match status" value="1"/>
</dbReference>
<evidence type="ECO:0000259" key="9">
    <source>
        <dbReference type="Pfam" id="PF04552"/>
    </source>
</evidence>
<organism evidence="11 12">
    <name type="scientific">Halobacillus mangrovi</name>
    <dbReference type="NCBI Taxonomy" id="402384"/>
    <lineage>
        <taxon>Bacteria</taxon>
        <taxon>Bacillati</taxon>
        <taxon>Bacillota</taxon>
        <taxon>Bacilli</taxon>
        <taxon>Bacillales</taxon>
        <taxon>Bacillaceae</taxon>
        <taxon>Halobacillus</taxon>
    </lineage>
</organism>
<evidence type="ECO:0000256" key="2">
    <source>
        <dbReference type="ARBA" id="ARBA00022478"/>
    </source>
</evidence>
<evidence type="ECO:0000313" key="11">
    <source>
        <dbReference type="EMBL" id="ARI75761.1"/>
    </source>
</evidence>
<dbReference type="GO" id="GO:0000428">
    <property type="term" value="C:DNA-directed RNA polymerase complex"/>
    <property type="evidence" value="ECO:0007669"/>
    <property type="project" value="UniProtKB-KW"/>
</dbReference>
<dbReference type="PIRSF" id="PIRSF000774">
    <property type="entry name" value="RpoN"/>
    <property type="match status" value="1"/>
</dbReference>
<feature type="domain" description="RNA polymerase sigma factor 54 core-binding" evidence="10">
    <location>
        <begin position="81"/>
        <end position="261"/>
    </location>
</feature>
<dbReference type="Proteomes" id="UP000192527">
    <property type="component" value="Chromosome"/>
</dbReference>
<dbReference type="PRINTS" id="PR00045">
    <property type="entry name" value="SIGMA54FCT"/>
</dbReference>
<keyword evidence="4" id="KW-0548">Nucleotidyltransferase</keyword>
<dbReference type="PANTHER" id="PTHR32248:SF4">
    <property type="entry name" value="RNA POLYMERASE SIGMA-54 FACTOR"/>
    <property type="match status" value="1"/>
</dbReference>
<keyword evidence="8" id="KW-0804">Transcription</keyword>
<dbReference type="PROSITE" id="PS50044">
    <property type="entry name" value="SIGMA54_3"/>
    <property type="match status" value="1"/>
</dbReference>
<dbReference type="GO" id="GO:0003677">
    <property type="term" value="F:DNA binding"/>
    <property type="evidence" value="ECO:0007669"/>
    <property type="project" value="UniProtKB-KW"/>
</dbReference>
<evidence type="ECO:0000256" key="6">
    <source>
        <dbReference type="ARBA" id="ARBA00023082"/>
    </source>
</evidence>
<dbReference type="AlphaFoldDB" id="A0A1W5ZR48"/>
<name>A0A1W5ZR48_9BACI</name>
<dbReference type="NCBIfam" id="TIGR02395">
    <property type="entry name" value="rpoN_sigma"/>
    <property type="match status" value="1"/>
</dbReference>
<sequence length="428" mass="49214">MKLELTQKQTTGLFMTTEVRQAISLLQYSAMDVWDYVQEEMLNNPLLAVEERGFSESYSSRSRNQAGEAMNNVVEFYPGHEKGWREKLFDQIKWQLNSKEDYEVMQYLILNLNERGFLPIEVNEISGSLNVSSSSVTDNLQHLKDYESRGLGSSGTRDYLIYQIKQQFPEEGLLMQLVAYYLDDIANRRWNQLSKQLSVSQADIKQAFTLLKKLRPHPYIDSIMQPVKYMVADIIVKKEGTDYLLTDSNSPFSSIHIDSSYASLKKDAKAESFLNDCYKNANWLIRSIEQRRQTILKVAKVIVKEQIAFLEGGPLHPLTYKQVAEQIDMHESTVSRAVSNKVMQTSRGVFEMKYFFTTGLSQNDSTISSTQVKNHIQGLIDQENKSKPLSDQKLAQVLKKDYGVEISRRTVAKYRESIQIPSSSKRKE</sequence>
<dbReference type="PROSITE" id="PS00718">
    <property type="entry name" value="SIGMA54_2"/>
    <property type="match status" value="1"/>
</dbReference>
<dbReference type="GO" id="GO:0001216">
    <property type="term" value="F:DNA-binding transcription activator activity"/>
    <property type="evidence" value="ECO:0007669"/>
    <property type="project" value="InterPro"/>
</dbReference>
<reference evidence="11 12" key="1">
    <citation type="submission" date="2017-04" db="EMBL/GenBank/DDBJ databases">
        <title>The whole genome sequencing and assembly of Halobacillus mangrovi strain.</title>
        <authorList>
            <person name="Lee S.-J."/>
            <person name="Park M.-K."/>
            <person name="Kim J.-Y."/>
            <person name="Lee Y.-J."/>
            <person name="Yi H."/>
            <person name="Bahn Y.-S."/>
            <person name="Kim J.F."/>
            <person name="Lee D.-W."/>
        </authorList>
    </citation>
    <scope>NUCLEOTIDE SEQUENCE [LARGE SCALE GENOMIC DNA]</scope>
    <source>
        <strain evidence="11 12">KTB 131</strain>
    </source>
</reference>
<evidence type="ECO:0000256" key="1">
    <source>
        <dbReference type="ARBA" id="ARBA00008798"/>
    </source>
</evidence>
<evidence type="ECO:0000256" key="3">
    <source>
        <dbReference type="ARBA" id="ARBA00022679"/>
    </source>
</evidence>
<evidence type="ECO:0000256" key="7">
    <source>
        <dbReference type="ARBA" id="ARBA00023125"/>
    </source>
</evidence>
<dbReference type="EMBL" id="CP020772">
    <property type="protein sequence ID" value="ARI75761.1"/>
    <property type="molecule type" value="Genomic_DNA"/>
</dbReference>
<keyword evidence="2" id="KW-0240">DNA-directed RNA polymerase</keyword>
<dbReference type="OrthoDB" id="9814402at2"/>
<dbReference type="GO" id="GO:0006352">
    <property type="term" value="P:DNA-templated transcription initiation"/>
    <property type="evidence" value="ECO:0007669"/>
    <property type="project" value="InterPro"/>
</dbReference>
<gene>
    <name evidence="11" type="ORF">HM131_02480</name>
</gene>
<keyword evidence="3" id="KW-0808">Transferase</keyword>
<dbReference type="KEGG" id="hmn:HM131_02480"/>
<dbReference type="Pfam" id="PF00309">
    <property type="entry name" value="Sigma54_AID"/>
    <property type="match status" value="1"/>
</dbReference>